<proteinExistence type="predicted"/>
<name>A0AAV1T7K7_9STRA</name>
<reference evidence="1" key="1">
    <citation type="submission" date="2024-01" db="EMBL/GenBank/DDBJ databases">
        <authorList>
            <person name="Webb A."/>
        </authorList>
    </citation>
    <scope>NUCLEOTIDE SEQUENCE</scope>
    <source>
        <strain evidence="1">Pm1</strain>
    </source>
</reference>
<sequence>MRRRLRFVCVCACVKRYEEMVVAFQHAQDRGFDPSSDI</sequence>
<organism evidence="1 2">
    <name type="scientific">Peronospora matthiolae</name>
    <dbReference type="NCBI Taxonomy" id="2874970"/>
    <lineage>
        <taxon>Eukaryota</taxon>
        <taxon>Sar</taxon>
        <taxon>Stramenopiles</taxon>
        <taxon>Oomycota</taxon>
        <taxon>Peronosporomycetes</taxon>
        <taxon>Peronosporales</taxon>
        <taxon>Peronosporaceae</taxon>
        <taxon>Peronospora</taxon>
    </lineage>
</organism>
<protein>
    <submittedName>
        <fullName evidence="1">Uncharacterized protein</fullName>
    </submittedName>
</protein>
<dbReference type="AlphaFoldDB" id="A0AAV1T7K7"/>
<dbReference type="Proteomes" id="UP001162060">
    <property type="component" value="Unassembled WGS sequence"/>
</dbReference>
<evidence type="ECO:0000313" key="1">
    <source>
        <dbReference type="EMBL" id="CAK7907875.1"/>
    </source>
</evidence>
<gene>
    <name evidence="1" type="ORF">PM001_LOCUS3621</name>
</gene>
<comment type="caution">
    <text evidence="1">The sequence shown here is derived from an EMBL/GenBank/DDBJ whole genome shotgun (WGS) entry which is preliminary data.</text>
</comment>
<evidence type="ECO:0000313" key="2">
    <source>
        <dbReference type="Proteomes" id="UP001162060"/>
    </source>
</evidence>
<accession>A0AAV1T7K7</accession>
<dbReference type="EMBL" id="CAKLBY020000033">
    <property type="protein sequence ID" value="CAK7907875.1"/>
    <property type="molecule type" value="Genomic_DNA"/>
</dbReference>